<proteinExistence type="predicted"/>
<accession>A0A507F5S3</accession>
<evidence type="ECO:0000313" key="2">
    <source>
        <dbReference type="EMBL" id="TPX71641.1"/>
    </source>
</evidence>
<organism evidence="2 3">
    <name type="scientific">Chytriomyces confervae</name>
    <dbReference type="NCBI Taxonomy" id="246404"/>
    <lineage>
        <taxon>Eukaryota</taxon>
        <taxon>Fungi</taxon>
        <taxon>Fungi incertae sedis</taxon>
        <taxon>Chytridiomycota</taxon>
        <taxon>Chytridiomycota incertae sedis</taxon>
        <taxon>Chytridiomycetes</taxon>
        <taxon>Chytridiales</taxon>
        <taxon>Chytriomycetaceae</taxon>
        <taxon>Chytriomyces</taxon>
    </lineage>
</organism>
<name>A0A507F5S3_9FUNG</name>
<comment type="caution">
    <text evidence="2">The sequence shown here is derived from an EMBL/GenBank/DDBJ whole genome shotgun (WGS) entry which is preliminary data.</text>
</comment>
<evidence type="ECO:0000313" key="3">
    <source>
        <dbReference type="Proteomes" id="UP000320333"/>
    </source>
</evidence>
<dbReference type="OrthoDB" id="10326663at2759"/>
<dbReference type="Proteomes" id="UP000320333">
    <property type="component" value="Unassembled WGS sequence"/>
</dbReference>
<sequence>MISTRSSPSLDDLKSVVVRIDLNFAADDESVATSADAESIATSADMESIATSTNTESTVSTGASTSTASTESAVSTENGAACEFVLDRLAEMGLSDTMSEISEMAVPSNAFLDYFANHGLPLQPHMNPRKHFKRLAKLKRWGNKKREKERHQMHTIVCNMFDKEQPVCDLVNELTGRDVSAMSKSRRKKVCFGSRFNIWKFVMRFSFGAGVGADIDVRARINQKNSFPKLYAKQCCLKLLLVIVGW</sequence>
<protein>
    <submittedName>
        <fullName evidence="2">Uncharacterized protein</fullName>
    </submittedName>
</protein>
<feature type="region of interest" description="Disordered" evidence="1">
    <location>
        <begin position="45"/>
        <end position="74"/>
    </location>
</feature>
<reference evidence="2 3" key="1">
    <citation type="journal article" date="2019" name="Sci. Rep.">
        <title>Comparative genomics of chytrid fungi reveal insights into the obligate biotrophic and pathogenic lifestyle of Synchytrium endobioticum.</title>
        <authorList>
            <person name="van de Vossenberg B.T.L.H."/>
            <person name="Warris S."/>
            <person name="Nguyen H.D.T."/>
            <person name="van Gent-Pelzer M.P.E."/>
            <person name="Joly D.L."/>
            <person name="van de Geest H.C."/>
            <person name="Bonants P.J.M."/>
            <person name="Smith D.S."/>
            <person name="Levesque C.A."/>
            <person name="van der Lee T.A.J."/>
        </authorList>
    </citation>
    <scope>NUCLEOTIDE SEQUENCE [LARGE SCALE GENOMIC DNA]</scope>
    <source>
        <strain evidence="2 3">CBS 675.73</strain>
    </source>
</reference>
<dbReference type="AlphaFoldDB" id="A0A507F5S3"/>
<evidence type="ECO:0000256" key="1">
    <source>
        <dbReference type="SAM" id="MobiDB-lite"/>
    </source>
</evidence>
<dbReference type="EMBL" id="QEAP01000244">
    <property type="protein sequence ID" value="TPX71641.1"/>
    <property type="molecule type" value="Genomic_DNA"/>
</dbReference>
<feature type="compositionally biased region" description="Low complexity" evidence="1">
    <location>
        <begin position="55"/>
        <end position="74"/>
    </location>
</feature>
<gene>
    <name evidence="2" type="ORF">CcCBS67573_g06091</name>
</gene>
<keyword evidence="3" id="KW-1185">Reference proteome</keyword>